<keyword evidence="2" id="KW-1185">Reference proteome</keyword>
<dbReference type="Proteomes" id="UP001499854">
    <property type="component" value="Unassembled WGS sequence"/>
</dbReference>
<proteinExistence type="predicted"/>
<evidence type="ECO:0000313" key="2">
    <source>
        <dbReference type="Proteomes" id="UP001499854"/>
    </source>
</evidence>
<evidence type="ECO:0000313" key="1">
    <source>
        <dbReference type="EMBL" id="GAA1966915.1"/>
    </source>
</evidence>
<dbReference type="EMBL" id="BAAAQM010000012">
    <property type="protein sequence ID" value="GAA1966915.1"/>
    <property type="molecule type" value="Genomic_DNA"/>
</dbReference>
<organism evidence="1 2">
    <name type="scientific">Catenulispora subtropica</name>
    <dbReference type="NCBI Taxonomy" id="450798"/>
    <lineage>
        <taxon>Bacteria</taxon>
        <taxon>Bacillati</taxon>
        <taxon>Actinomycetota</taxon>
        <taxon>Actinomycetes</taxon>
        <taxon>Catenulisporales</taxon>
        <taxon>Catenulisporaceae</taxon>
        <taxon>Catenulispora</taxon>
    </lineage>
</organism>
<dbReference type="SUPFAM" id="SSF69118">
    <property type="entry name" value="AhpD-like"/>
    <property type="match status" value="1"/>
</dbReference>
<dbReference type="Gene3D" id="1.20.1290.10">
    <property type="entry name" value="AhpD-like"/>
    <property type="match status" value="1"/>
</dbReference>
<name>A0ABP5CTY9_9ACTN</name>
<comment type="caution">
    <text evidence="1">The sequence shown here is derived from an EMBL/GenBank/DDBJ whole genome shotgun (WGS) entry which is preliminary data.</text>
</comment>
<dbReference type="RefSeq" id="WP_344657232.1">
    <property type="nucleotide sequence ID" value="NZ_BAAAQM010000012.1"/>
</dbReference>
<protein>
    <recommendedName>
        <fullName evidence="3">Carboxymuconolactone decarboxylase</fullName>
    </recommendedName>
</protein>
<evidence type="ECO:0008006" key="3">
    <source>
        <dbReference type="Google" id="ProtNLM"/>
    </source>
</evidence>
<dbReference type="InterPro" id="IPR029032">
    <property type="entry name" value="AhpD-like"/>
</dbReference>
<reference evidence="2" key="1">
    <citation type="journal article" date="2019" name="Int. J. Syst. Evol. Microbiol.">
        <title>The Global Catalogue of Microorganisms (GCM) 10K type strain sequencing project: providing services to taxonomists for standard genome sequencing and annotation.</title>
        <authorList>
            <consortium name="The Broad Institute Genomics Platform"/>
            <consortium name="The Broad Institute Genome Sequencing Center for Infectious Disease"/>
            <person name="Wu L."/>
            <person name="Ma J."/>
        </authorList>
    </citation>
    <scope>NUCLEOTIDE SEQUENCE [LARGE SCALE GENOMIC DNA]</scope>
    <source>
        <strain evidence="2">JCM 16013</strain>
    </source>
</reference>
<sequence>MATTSDTPVLDTLAAMTVDSLERCGMDAHHLVLTRLAALAAMDAPPISYLAHVGPAQAAEVTAEQLQDLLVAIAPIIGTARVMSAAGHITEALGFAIAVAESEAESAQGAGMTGKSKKK</sequence>
<gene>
    <name evidence="1" type="ORF">GCM10009838_26050</name>
</gene>
<accession>A0ABP5CTY9</accession>